<comment type="caution">
    <text evidence="1">The sequence shown here is derived from an EMBL/GenBank/DDBJ whole genome shotgun (WGS) entry which is preliminary data.</text>
</comment>
<dbReference type="GO" id="GO:0003676">
    <property type="term" value="F:nucleic acid binding"/>
    <property type="evidence" value="ECO:0007669"/>
    <property type="project" value="InterPro"/>
</dbReference>
<dbReference type="SUPFAM" id="SSF52980">
    <property type="entry name" value="Restriction endonuclease-like"/>
    <property type="match status" value="1"/>
</dbReference>
<sequence>MPAKYIHHDTVKAALIKDGWSITDDPLILKIGTRNVLVDLGAEKLIAAERGATKIAVEVKTFMSPSPINDLEKAWGQFFLYSRILKKREPDRQIYMAVERNIFKTLFQEEAGQLLLEEPGFRLLVFDAKIKDIIQWKPQINP</sequence>
<dbReference type="Gene3D" id="3.40.1350.10">
    <property type="match status" value="1"/>
</dbReference>
<dbReference type="AlphaFoldDB" id="A0A1U7MZB8"/>
<dbReference type="RefSeq" id="WP_075898012.1">
    <property type="nucleotide sequence ID" value="NZ_MKZS01000001.1"/>
</dbReference>
<dbReference type="Proteomes" id="UP000186657">
    <property type="component" value="Unassembled WGS sequence"/>
</dbReference>
<evidence type="ECO:0000313" key="1">
    <source>
        <dbReference type="EMBL" id="OLT59030.1"/>
    </source>
</evidence>
<gene>
    <name evidence="1" type="ORF">BJP37_08245</name>
</gene>
<name>A0A1U7MZB8_9CYAN</name>
<dbReference type="InterPro" id="IPR011335">
    <property type="entry name" value="Restrct_endonuc-II-like"/>
</dbReference>
<protein>
    <submittedName>
        <fullName evidence="1">Fatty-acid synthase</fullName>
    </submittedName>
</protein>
<accession>A0A1U7MZB8</accession>
<dbReference type="Pfam" id="PF08814">
    <property type="entry name" value="XisH"/>
    <property type="match status" value="1"/>
</dbReference>
<dbReference type="CDD" id="cd22366">
    <property type="entry name" value="XisH-like"/>
    <property type="match status" value="1"/>
</dbReference>
<keyword evidence="2" id="KW-1185">Reference proteome</keyword>
<dbReference type="InterPro" id="IPR011856">
    <property type="entry name" value="tRNA_endonuc-like_dom_sf"/>
</dbReference>
<dbReference type="InterPro" id="IPR014919">
    <property type="entry name" value="XisH"/>
</dbReference>
<evidence type="ECO:0000313" key="2">
    <source>
        <dbReference type="Proteomes" id="UP000186657"/>
    </source>
</evidence>
<reference evidence="1 2" key="1">
    <citation type="submission" date="2016-10" db="EMBL/GenBank/DDBJ databases">
        <title>Comparative genomics uncovers the prolific and rare metabolic potential of the cyanobacterial genus Moorea.</title>
        <authorList>
            <person name="Leao T."/>
            <person name="Castelao G."/>
            <person name="Korobeynikov A."/>
            <person name="Monroe E.A."/>
            <person name="Podell S."/>
            <person name="Glukhov E."/>
            <person name="Allen E."/>
            <person name="Gerwick W.H."/>
            <person name="Gerwick L."/>
        </authorList>
    </citation>
    <scope>NUCLEOTIDE SEQUENCE [LARGE SCALE GENOMIC DNA]</scope>
    <source>
        <strain evidence="1 2">PNG5-198</strain>
    </source>
</reference>
<organism evidence="1 2">
    <name type="scientific">Moorena bouillonii PNG</name>
    <dbReference type="NCBI Taxonomy" id="568701"/>
    <lineage>
        <taxon>Bacteria</taxon>
        <taxon>Bacillati</taxon>
        <taxon>Cyanobacteriota</taxon>
        <taxon>Cyanophyceae</taxon>
        <taxon>Coleofasciculales</taxon>
        <taxon>Coleofasciculaceae</taxon>
        <taxon>Moorena</taxon>
    </lineage>
</organism>
<proteinExistence type="predicted"/>
<dbReference type="EMBL" id="MKZS01000001">
    <property type="protein sequence ID" value="OLT59030.1"/>
    <property type="molecule type" value="Genomic_DNA"/>
</dbReference>